<reference evidence="1 2" key="1">
    <citation type="submission" date="2016-08" db="EMBL/GenBank/DDBJ databases">
        <authorList>
            <person name="Seilhamer J.J."/>
        </authorList>
    </citation>
    <scope>NUCLEOTIDE SEQUENCE [LARGE SCALE GENOMIC DNA]</scope>
    <source>
        <strain evidence="1 2">PH27A</strain>
    </source>
</reference>
<dbReference type="EMBL" id="MDTQ01000001">
    <property type="protein sequence ID" value="ODC03514.1"/>
    <property type="molecule type" value="Genomic_DNA"/>
</dbReference>
<dbReference type="STRING" id="197479.BFW38_08090"/>
<accession>A0A1E2V955</accession>
<gene>
    <name evidence="1" type="ORF">BFW38_08090</name>
</gene>
<organism evidence="1 2">
    <name type="scientific">Terasakiispira papahanaumokuakeensis</name>
    <dbReference type="NCBI Taxonomy" id="197479"/>
    <lineage>
        <taxon>Bacteria</taxon>
        <taxon>Pseudomonadati</taxon>
        <taxon>Pseudomonadota</taxon>
        <taxon>Gammaproteobacteria</taxon>
        <taxon>Oceanospirillales</taxon>
        <taxon>Terasakiispira</taxon>
    </lineage>
</organism>
<proteinExistence type="predicted"/>
<evidence type="ECO:0000313" key="1">
    <source>
        <dbReference type="EMBL" id="ODC03514.1"/>
    </source>
</evidence>
<comment type="caution">
    <text evidence="1">The sequence shown here is derived from an EMBL/GenBank/DDBJ whole genome shotgun (WGS) entry which is preliminary data.</text>
</comment>
<sequence length="65" mass="7653">MKLRPMKAFQSAPIDRKWFFYSWGRIGEVKISSYKEKSYGNILIELLSIHIDRLQINHSGILNIT</sequence>
<keyword evidence="2" id="KW-1185">Reference proteome</keyword>
<name>A0A1E2V955_9GAMM</name>
<protein>
    <submittedName>
        <fullName evidence="1">Uncharacterized protein</fullName>
    </submittedName>
</protein>
<evidence type="ECO:0000313" key="2">
    <source>
        <dbReference type="Proteomes" id="UP000094291"/>
    </source>
</evidence>
<dbReference type="Proteomes" id="UP000094291">
    <property type="component" value="Unassembled WGS sequence"/>
</dbReference>
<dbReference type="AlphaFoldDB" id="A0A1E2V955"/>